<evidence type="ECO:0000313" key="1">
    <source>
        <dbReference type="EMBL" id="TGO20399.1"/>
    </source>
</evidence>
<keyword evidence="2" id="KW-1185">Reference proteome</keyword>
<dbReference type="EMBL" id="PQXI01000298">
    <property type="protein sequence ID" value="TGO20399.1"/>
    <property type="molecule type" value="Genomic_DNA"/>
</dbReference>
<reference evidence="1 2" key="1">
    <citation type="submission" date="2017-12" db="EMBL/GenBank/DDBJ databases">
        <title>Comparative genomics of Botrytis spp.</title>
        <authorList>
            <person name="Valero-Jimenez C.A."/>
            <person name="Tapia P."/>
            <person name="Veloso J."/>
            <person name="Silva-Moreno E."/>
            <person name="Staats M."/>
            <person name="Valdes J.H."/>
            <person name="Van Kan J.A.L."/>
        </authorList>
    </citation>
    <scope>NUCLEOTIDE SEQUENCE [LARGE SCALE GENOMIC DNA]</scope>
    <source>
        <strain evidence="1 2">Bp0003</strain>
    </source>
</reference>
<name>A0A4Z1FAS3_9HELO</name>
<evidence type="ECO:0000313" key="2">
    <source>
        <dbReference type="Proteomes" id="UP000297910"/>
    </source>
</evidence>
<accession>A0A4Z1FAS3</accession>
<gene>
    <name evidence="1" type="ORF">BPAE_0299g00030</name>
</gene>
<protein>
    <submittedName>
        <fullName evidence="1">Uncharacterized protein</fullName>
    </submittedName>
</protein>
<dbReference type="AlphaFoldDB" id="A0A4Z1FAS3"/>
<sequence>MPPRTNPTRVDSAYAVDSKPTFEPSLERISDRHGFLTYKTHRHLLPRSIIAKTRYCPNGPPKIKRTHKTSEDFPEILLSTLQDDRMKDKRIYIGKWKNAKHLWKYDWAWKRKVPLPHLPTGTMQHAGCQSQ</sequence>
<dbReference type="Proteomes" id="UP000297910">
    <property type="component" value="Unassembled WGS sequence"/>
</dbReference>
<comment type="caution">
    <text evidence="1">The sequence shown here is derived from an EMBL/GenBank/DDBJ whole genome shotgun (WGS) entry which is preliminary data.</text>
</comment>
<proteinExistence type="predicted"/>
<organism evidence="1 2">
    <name type="scientific">Botrytis paeoniae</name>
    <dbReference type="NCBI Taxonomy" id="278948"/>
    <lineage>
        <taxon>Eukaryota</taxon>
        <taxon>Fungi</taxon>
        <taxon>Dikarya</taxon>
        <taxon>Ascomycota</taxon>
        <taxon>Pezizomycotina</taxon>
        <taxon>Leotiomycetes</taxon>
        <taxon>Helotiales</taxon>
        <taxon>Sclerotiniaceae</taxon>
        <taxon>Botrytis</taxon>
    </lineage>
</organism>